<dbReference type="Proteomes" id="UP000494117">
    <property type="component" value="Unassembled WGS sequence"/>
</dbReference>
<dbReference type="Pfam" id="PF07030">
    <property type="entry name" value="Phage_Mu_Gp36"/>
    <property type="match status" value="1"/>
</dbReference>
<organism evidence="1 2">
    <name type="scientific">Achromobacter anxifer</name>
    <dbReference type="NCBI Taxonomy" id="1287737"/>
    <lineage>
        <taxon>Bacteria</taxon>
        <taxon>Pseudomonadati</taxon>
        <taxon>Pseudomonadota</taxon>
        <taxon>Betaproteobacteria</taxon>
        <taxon>Burkholderiales</taxon>
        <taxon>Alcaligenaceae</taxon>
        <taxon>Achromobacter</taxon>
    </lineage>
</organism>
<dbReference type="AlphaFoldDB" id="A0A6S7CF76"/>
<evidence type="ECO:0000313" key="2">
    <source>
        <dbReference type="Proteomes" id="UP000494117"/>
    </source>
</evidence>
<reference evidence="1 2" key="1">
    <citation type="submission" date="2020-04" db="EMBL/GenBank/DDBJ databases">
        <authorList>
            <person name="De Canck E."/>
        </authorList>
    </citation>
    <scope>NUCLEOTIDE SEQUENCE [LARGE SCALE GENOMIC DNA]</scope>
    <source>
        <strain evidence="1 2">LMG 26858</strain>
    </source>
</reference>
<dbReference type="EMBL" id="CADILG010000004">
    <property type="protein sequence ID" value="CAB3834468.1"/>
    <property type="molecule type" value="Genomic_DNA"/>
</dbReference>
<dbReference type="InterPro" id="IPR009752">
    <property type="entry name" value="Phage_Mu_GpJ"/>
</dbReference>
<evidence type="ECO:0008006" key="3">
    <source>
        <dbReference type="Google" id="ProtNLM"/>
    </source>
</evidence>
<sequence>MYATTQDMIDSFGEEELIRLTDTPASPGVIDMAALGRALDRASAEIDGYVASRYPKPFSPVPRILIGVACDLARYRLMGVGGRLVSDEGRDRHKDAIKLLGMIADGKVKLGADAAGEVTEFRDGVQFVARSSVLADALRDFP</sequence>
<keyword evidence="2" id="KW-1185">Reference proteome</keyword>
<proteinExistence type="predicted"/>
<protein>
    <recommendedName>
        <fullName evidence="3">DUF1320 domain-containing protein</fullName>
    </recommendedName>
</protein>
<evidence type="ECO:0000313" key="1">
    <source>
        <dbReference type="EMBL" id="CAB3834468.1"/>
    </source>
</evidence>
<accession>A0A6S7CF76</accession>
<name>A0A6S7CF76_9BURK</name>
<gene>
    <name evidence="1" type="ORF">LMG26858_00864</name>
</gene>